<evidence type="ECO:0000256" key="3">
    <source>
        <dbReference type="ARBA" id="ARBA00009381"/>
    </source>
</evidence>
<comment type="catalytic activity">
    <reaction evidence="2 11">
        <text>glutathione + H2O = L-cysteinylglycine + L-glutamate</text>
        <dbReference type="Rhea" id="RHEA:28807"/>
        <dbReference type="ChEBI" id="CHEBI:15377"/>
        <dbReference type="ChEBI" id="CHEBI:29985"/>
        <dbReference type="ChEBI" id="CHEBI:57925"/>
        <dbReference type="ChEBI" id="CHEBI:61694"/>
        <dbReference type="EC" id="3.4.19.13"/>
    </reaction>
</comment>
<dbReference type="Gene3D" id="3.60.20.40">
    <property type="match status" value="1"/>
</dbReference>
<dbReference type="InterPro" id="IPR043138">
    <property type="entry name" value="GGT_lsub"/>
</dbReference>
<evidence type="ECO:0000256" key="12">
    <source>
        <dbReference type="SAM" id="SignalP"/>
    </source>
</evidence>
<dbReference type="GO" id="GO:0036374">
    <property type="term" value="F:glutathione hydrolase activity"/>
    <property type="evidence" value="ECO:0007669"/>
    <property type="project" value="UniProtKB-UniRule"/>
</dbReference>
<evidence type="ECO:0000256" key="4">
    <source>
        <dbReference type="ARBA" id="ARBA00022679"/>
    </source>
</evidence>
<dbReference type="PRINTS" id="PR01210">
    <property type="entry name" value="GGTRANSPTASE"/>
</dbReference>
<dbReference type="Gene3D" id="1.10.246.130">
    <property type="match status" value="1"/>
</dbReference>
<reference evidence="13 14" key="1">
    <citation type="submission" date="2016-05" db="EMBL/GenBank/DDBJ databases">
        <title>Genomic and physiological characterization of Planctopirus sp. isolated from fresh water lake.</title>
        <authorList>
            <person name="Subhash Y."/>
            <person name="Ramana C."/>
        </authorList>
    </citation>
    <scope>NUCLEOTIDE SEQUENCE [LARGE SCALE GENOMIC DNA]</scope>
    <source>
        <strain evidence="13 14">JC280</strain>
    </source>
</reference>
<evidence type="ECO:0000256" key="7">
    <source>
        <dbReference type="ARBA" id="ARBA00023315"/>
    </source>
</evidence>
<dbReference type="GO" id="GO:0006750">
    <property type="term" value="P:glutathione biosynthetic process"/>
    <property type="evidence" value="ECO:0007669"/>
    <property type="project" value="UniProtKB-KW"/>
</dbReference>
<dbReference type="PANTHER" id="PTHR43199">
    <property type="entry name" value="GLUTATHIONE HYDROLASE"/>
    <property type="match status" value="1"/>
</dbReference>
<dbReference type="GO" id="GO:0006751">
    <property type="term" value="P:glutathione catabolic process"/>
    <property type="evidence" value="ECO:0007669"/>
    <property type="project" value="UniProtKB-UniRule"/>
</dbReference>
<evidence type="ECO:0000256" key="10">
    <source>
        <dbReference type="PIRSR" id="PIRSR600101-2"/>
    </source>
</evidence>
<dbReference type="STRING" id="1841610.A6X21_07170"/>
<dbReference type="EC" id="2.3.2.2" evidence="11"/>
<evidence type="ECO:0000256" key="9">
    <source>
        <dbReference type="PIRSR" id="PIRSR600101-1"/>
    </source>
</evidence>
<name>A0A1C3E9D7_9PLAN</name>
<evidence type="ECO:0000256" key="5">
    <source>
        <dbReference type="ARBA" id="ARBA00022801"/>
    </source>
</evidence>
<dbReference type="InterPro" id="IPR000101">
    <property type="entry name" value="GGT_peptidase"/>
</dbReference>
<dbReference type="InterPro" id="IPR055262">
    <property type="entry name" value="GGT_CS"/>
</dbReference>
<feature type="signal peptide" evidence="12">
    <location>
        <begin position="1"/>
        <end position="22"/>
    </location>
</feature>
<dbReference type="Pfam" id="PF01019">
    <property type="entry name" value="G_glu_transpept"/>
    <property type="match status" value="1"/>
</dbReference>
<comment type="caution">
    <text evidence="13">The sequence shown here is derived from an EMBL/GenBank/DDBJ whole genome shotgun (WGS) entry which is preliminary data.</text>
</comment>
<evidence type="ECO:0000256" key="2">
    <source>
        <dbReference type="ARBA" id="ARBA00001089"/>
    </source>
</evidence>
<evidence type="ECO:0000313" key="14">
    <source>
        <dbReference type="Proteomes" id="UP000094828"/>
    </source>
</evidence>
<sequence length="580" mass="62287">MMILRMLFVALISGPMVMPAYGEHTQRIVETDRGVVVAAERLAAESGAEVLREGGNAIDAAVATALTMATTYPRAGNLGGGGFMMIRLTDGTVAALDFRERAPAAATRDLYIGTDGKVLKGSSTMGHRAAGVPGTVSGLAFALKKYGSGRLTWARLITPAQELATNGFTVSASLAEDLVASTELFSKNSAARRIFLRDGKPYQAGETFKQPELAATLARLRDKGPQEFYNGLTAEMIVADMRAHDGLITLADLAAYSTTERKPLQGNYRGYEIYTMPPPSSGGVALFQMLGMLEPLDVSGLAPQSSEKVHLWAEVMRRAYSDRAAYMGDPDFSDIPVRRLLDRDYLAQRMRSFSPEKATPSRDLPGGLLPAKPESTETTHFSIMDSAGNVVSCTYTINGLYGCGVVAGDAGFLLNNEMDDFTARPGTPNAFGLVQGEANAIQPHKRPLSSMTPVIVVKDRKVVIVTGSPGGSTIINTVFQVLTNLIDHKLSPREAVDLPRFNHQWLPDAITYEEGFVSEEAMGTLKAKGHVLRTRKLYPNDPASVAGLQGSAETIVIDPKTGRRIGVPDLRRFGTAAVAE</sequence>
<feature type="binding site" evidence="10">
    <location>
        <position position="99"/>
    </location>
    <ligand>
        <name>L-glutamate</name>
        <dbReference type="ChEBI" id="CHEBI:29985"/>
    </ligand>
</feature>
<keyword evidence="14" id="KW-1185">Reference proteome</keyword>
<organism evidence="13 14">
    <name type="scientific">Planctopirus hydrillae</name>
    <dbReference type="NCBI Taxonomy" id="1841610"/>
    <lineage>
        <taxon>Bacteria</taxon>
        <taxon>Pseudomonadati</taxon>
        <taxon>Planctomycetota</taxon>
        <taxon>Planctomycetia</taxon>
        <taxon>Planctomycetales</taxon>
        <taxon>Planctomycetaceae</taxon>
        <taxon>Planctopirus</taxon>
    </lineage>
</organism>
<dbReference type="GO" id="GO:0103068">
    <property type="term" value="F:leukotriene C4 gamma-glutamyl transferase activity"/>
    <property type="evidence" value="ECO:0007669"/>
    <property type="project" value="UniProtKB-EC"/>
</dbReference>
<keyword evidence="4 11" id="KW-0808">Transferase</keyword>
<evidence type="ECO:0000313" key="13">
    <source>
        <dbReference type="EMBL" id="ODA29843.1"/>
    </source>
</evidence>
<feature type="binding site" evidence="10">
    <location>
        <begin position="396"/>
        <end position="398"/>
    </location>
    <ligand>
        <name>L-glutamate</name>
        <dbReference type="ChEBI" id="CHEBI:29985"/>
    </ligand>
</feature>
<dbReference type="PANTHER" id="PTHR43199:SF1">
    <property type="entry name" value="GLUTATHIONE HYDROLASE PROENZYME"/>
    <property type="match status" value="1"/>
</dbReference>
<gene>
    <name evidence="13" type="ORF">A6X21_07170</name>
</gene>
<evidence type="ECO:0000256" key="1">
    <source>
        <dbReference type="ARBA" id="ARBA00001049"/>
    </source>
</evidence>
<protein>
    <recommendedName>
        <fullName evidence="11">Glutathione hydrolase proenzyme</fullName>
        <ecNumber evidence="11">2.3.2.2</ecNumber>
        <ecNumber evidence="11">3.4.19.13</ecNumber>
    </recommendedName>
    <component>
        <recommendedName>
            <fullName evidence="11">Glutathione hydrolase large chain</fullName>
        </recommendedName>
    </component>
    <component>
        <recommendedName>
            <fullName evidence="11">Glutathione hydrolase small chain</fullName>
        </recommendedName>
    </component>
</protein>
<dbReference type="NCBIfam" id="TIGR00066">
    <property type="entry name" value="g_glut_trans"/>
    <property type="match status" value="1"/>
</dbReference>
<evidence type="ECO:0000256" key="8">
    <source>
        <dbReference type="ARBA" id="ARBA00047417"/>
    </source>
</evidence>
<dbReference type="InterPro" id="IPR029055">
    <property type="entry name" value="Ntn_hydrolases_N"/>
</dbReference>
<dbReference type="InterPro" id="IPR043137">
    <property type="entry name" value="GGT_ssub_C"/>
</dbReference>
<dbReference type="OrthoDB" id="9781342at2"/>
<keyword evidence="12" id="KW-0732">Signal</keyword>
<dbReference type="EC" id="3.4.19.13" evidence="11"/>
<dbReference type="PROSITE" id="PS00462">
    <property type="entry name" value="G_GLU_TRANSPEPTIDASE"/>
    <property type="match status" value="1"/>
</dbReference>
<dbReference type="RefSeq" id="WP_068849164.1">
    <property type="nucleotide sequence ID" value="NZ_LYDR01000119.1"/>
</dbReference>
<keyword evidence="11" id="KW-0317">Glutathione biosynthesis</keyword>
<comment type="PTM">
    <text evidence="11">Cleaved by autocatalysis into a large and a small subunit.</text>
</comment>
<feature type="active site" description="Nucleophile" evidence="9">
    <location>
        <position position="378"/>
    </location>
</feature>
<dbReference type="EMBL" id="LYDR01000119">
    <property type="protein sequence ID" value="ODA29843.1"/>
    <property type="molecule type" value="Genomic_DNA"/>
</dbReference>
<comment type="subunit">
    <text evidence="11">This enzyme consists of two polypeptide chains, which are synthesized in precursor form from a single polypeptide.</text>
</comment>
<feature type="binding site" evidence="10">
    <location>
        <position position="471"/>
    </location>
    <ligand>
        <name>L-glutamate</name>
        <dbReference type="ChEBI" id="CHEBI:29985"/>
    </ligand>
</feature>
<dbReference type="AlphaFoldDB" id="A0A1C3E9D7"/>
<feature type="chain" id="PRO_5008672967" description="Glutathione hydrolase proenzyme" evidence="12">
    <location>
        <begin position="23"/>
        <end position="580"/>
    </location>
</feature>
<feature type="binding site" evidence="10">
    <location>
        <position position="420"/>
    </location>
    <ligand>
        <name>L-glutamate</name>
        <dbReference type="ChEBI" id="CHEBI:29985"/>
    </ligand>
</feature>
<dbReference type="UniPathway" id="UPA00204"/>
<keyword evidence="5 11" id="KW-0378">Hydrolase</keyword>
<dbReference type="InterPro" id="IPR051792">
    <property type="entry name" value="GGT_bact"/>
</dbReference>
<proteinExistence type="inferred from homology"/>
<evidence type="ECO:0000256" key="6">
    <source>
        <dbReference type="ARBA" id="ARBA00023145"/>
    </source>
</evidence>
<comment type="similarity">
    <text evidence="3 11">Belongs to the gamma-glutamyltransferase family.</text>
</comment>
<comment type="pathway">
    <text evidence="11">Sulfur metabolism; glutathione metabolism.</text>
</comment>
<keyword evidence="6 11" id="KW-0865">Zymogen</keyword>
<accession>A0A1C3E9D7</accession>
<dbReference type="SUPFAM" id="SSF56235">
    <property type="entry name" value="N-terminal nucleophile aminohydrolases (Ntn hydrolases)"/>
    <property type="match status" value="1"/>
</dbReference>
<keyword evidence="7 11" id="KW-0012">Acyltransferase</keyword>
<dbReference type="Proteomes" id="UP000094828">
    <property type="component" value="Unassembled WGS sequence"/>
</dbReference>
<comment type="catalytic activity">
    <reaction evidence="1 11">
        <text>an S-substituted glutathione + H2O = an S-substituted L-cysteinylglycine + L-glutamate</text>
        <dbReference type="Rhea" id="RHEA:59468"/>
        <dbReference type="ChEBI" id="CHEBI:15377"/>
        <dbReference type="ChEBI" id="CHEBI:29985"/>
        <dbReference type="ChEBI" id="CHEBI:90779"/>
        <dbReference type="ChEBI" id="CHEBI:143103"/>
        <dbReference type="EC" id="3.4.19.13"/>
    </reaction>
</comment>
<evidence type="ECO:0000256" key="11">
    <source>
        <dbReference type="RuleBase" id="RU368036"/>
    </source>
</evidence>
<feature type="binding site" evidence="10">
    <location>
        <begin position="449"/>
        <end position="450"/>
    </location>
    <ligand>
        <name>L-glutamate</name>
        <dbReference type="ChEBI" id="CHEBI:29985"/>
    </ligand>
</feature>
<comment type="catalytic activity">
    <reaction evidence="8 11">
        <text>an N-terminal (5-L-glutamyl)-[peptide] + an alpha-amino acid = 5-L-glutamyl amino acid + an N-terminal L-alpha-aminoacyl-[peptide]</text>
        <dbReference type="Rhea" id="RHEA:23904"/>
        <dbReference type="Rhea" id="RHEA-COMP:9780"/>
        <dbReference type="Rhea" id="RHEA-COMP:9795"/>
        <dbReference type="ChEBI" id="CHEBI:77644"/>
        <dbReference type="ChEBI" id="CHEBI:78597"/>
        <dbReference type="ChEBI" id="CHEBI:78599"/>
        <dbReference type="ChEBI" id="CHEBI:78608"/>
        <dbReference type="EC" id="2.3.2.2"/>
    </reaction>
</comment>